<dbReference type="WBParaSite" id="nRc.2.0.1.t42791-RA">
    <property type="protein sequence ID" value="nRc.2.0.1.t42791-RA"/>
    <property type="gene ID" value="nRc.2.0.1.g42791"/>
</dbReference>
<dbReference type="Proteomes" id="UP000887565">
    <property type="component" value="Unplaced"/>
</dbReference>
<accession>A0A915KV33</accession>
<reference evidence="2" key="1">
    <citation type="submission" date="2022-11" db="UniProtKB">
        <authorList>
            <consortium name="WormBaseParasite"/>
        </authorList>
    </citation>
    <scope>IDENTIFICATION</scope>
</reference>
<keyword evidence="1" id="KW-1185">Reference proteome</keyword>
<proteinExistence type="predicted"/>
<organism evidence="1 2">
    <name type="scientific">Romanomermis culicivorax</name>
    <name type="common">Nematode worm</name>
    <dbReference type="NCBI Taxonomy" id="13658"/>
    <lineage>
        <taxon>Eukaryota</taxon>
        <taxon>Metazoa</taxon>
        <taxon>Ecdysozoa</taxon>
        <taxon>Nematoda</taxon>
        <taxon>Enoplea</taxon>
        <taxon>Dorylaimia</taxon>
        <taxon>Mermithida</taxon>
        <taxon>Mermithoidea</taxon>
        <taxon>Mermithidae</taxon>
        <taxon>Romanomermis</taxon>
    </lineage>
</organism>
<protein>
    <submittedName>
        <fullName evidence="2">Uncharacterized protein</fullName>
    </submittedName>
</protein>
<sequence>MPLGNMTGGLSSLTGSPLWGRGGSQHHKVPSPTELMVASVPEWLKISLRFSLVNFCINSPANAGRLVVVEAGEIVCDRRRRPFVLLPPAVAAADNESTEVNDDGIFFSRKALERVVTPELLTPKASKCLVRSDAKYTLDITLKFILDWREAPRQT</sequence>
<dbReference type="AlphaFoldDB" id="A0A915KV33"/>
<name>A0A915KV33_ROMCU</name>
<evidence type="ECO:0000313" key="1">
    <source>
        <dbReference type="Proteomes" id="UP000887565"/>
    </source>
</evidence>
<evidence type="ECO:0000313" key="2">
    <source>
        <dbReference type="WBParaSite" id="nRc.2.0.1.t42791-RA"/>
    </source>
</evidence>